<dbReference type="SMART" id="SM01110">
    <property type="entry name" value="Cutinase"/>
    <property type="match status" value="1"/>
</dbReference>
<name>A0A1B3AZX0_9CAUD</name>
<protein>
    <submittedName>
        <fullName evidence="3">Lysin B</fullName>
    </submittedName>
</protein>
<dbReference type="GeneID" id="29068929"/>
<keyword evidence="4" id="KW-1185">Reference proteome</keyword>
<sequence>MSKLELFWCDGTWTGRGGSPASEALRRALDPRKVKFTYVTYPATFGPATGIGDVSAAESIAAGARNLERAVHLTPHPAAVGGYSQGLMAAYKFAREILPRRRDLDVRAVGAMGSPHEPPHHGGRGGIADRLTLPAGLPLISEWAPGDPIADIEANALLREAWDLTEWMSVRDFPSAARWVNDIGDNVIASATGGAQEWWRNPDVLASLRGAHAYLFGTQHSTDYVRLGHARRLARRIEAVAQ</sequence>
<dbReference type="Pfam" id="PF08237">
    <property type="entry name" value="PE-PPE"/>
    <property type="match status" value="1"/>
</dbReference>
<evidence type="ECO:0000313" key="3">
    <source>
        <dbReference type="EMBL" id="AOE44303.1"/>
    </source>
</evidence>
<organism evidence="3 4">
    <name type="scientific">Gordonia phage Eyre</name>
    <dbReference type="NCBI Taxonomy" id="1887646"/>
    <lineage>
        <taxon>Viruses</taxon>
        <taxon>Duplodnaviria</taxon>
        <taxon>Heunggongvirae</taxon>
        <taxon>Uroviricota</taxon>
        <taxon>Caudoviricetes</taxon>
        <taxon>Eyrevirus</taxon>
        <taxon>Eyrevirus eyre</taxon>
    </lineage>
</organism>
<proteinExistence type="predicted"/>
<reference evidence="4" key="1">
    <citation type="submission" date="2016-07" db="EMBL/GenBank/DDBJ databases">
        <authorList>
            <person name="Florea S."/>
            <person name="Webb J.S."/>
            <person name="Jaromczyk J."/>
            <person name="Schardl C.L."/>
        </authorList>
    </citation>
    <scope>NUCLEOTIDE SEQUENCE [LARGE SCALE GENOMIC DNA]</scope>
</reference>
<feature type="domain" description="PE-PPE" evidence="2">
    <location>
        <begin position="35"/>
        <end position="90"/>
    </location>
</feature>
<dbReference type="InterPro" id="IPR000675">
    <property type="entry name" value="Cutinase/axe"/>
</dbReference>
<dbReference type="SUPFAM" id="SSF53474">
    <property type="entry name" value="alpha/beta-Hydrolases"/>
    <property type="match status" value="1"/>
</dbReference>
<dbReference type="InterPro" id="IPR013228">
    <property type="entry name" value="PE-PPE_C"/>
</dbReference>
<dbReference type="Gene3D" id="3.40.50.1820">
    <property type="entry name" value="alpha/beta hydrolase"/>
    <property type="match status" value="1"/>
</dbReference>
<dbReference type="Proteomes" id="UP000201149">
    <property type="component" value="Segment"/>
</dbReference>
<evidence type="ECO:0000313" key="4">
    <source>
        <dbReference type="Proteomes" id="UP000201149"/>
    </source>
</evidence>
<dbReference type="RefSeq" id="YP_009292414.1">
    <property type="nucleotide sequence ID" value="NC_031122.1"/>
</dbReference>
<dbReference type="InterPro" id="IPR029058">
    <property type="entry name" value="AB_hydrolase_fold"/>
</dbReference>
<keyword evidence="1" id="KW-0378">Hydrolase</keyword>
<gene>
    <name evidence="3" type="primary">23</name>
    <name evidence="3" type="ORF">SEA_EYRE_23</name>
</gene>
<dbReference type="GO" id="GO:0016787">
    <property type="term" value="F:hydrolase activity"/>
    <property type="evidence" value="ECO:0007669"/>
    <property type="project" value="UniProtKB-KW"/>
</dbReference>
<evidence type="ECO:0000259" key="2">
    <source>
        <dbReference type="Pfam" id="PF08237"/>
    </source>
</evidence>
<dbReference type="OrthoDB" id="9853at10239"/>
<dbReference type="EMBL" id="KX557277">
    <property type="protein sequence ID" value="AOE44303.1"/>
    <property type="molecule type" value="Genomic_DNA"/>
</dbReference>
<dbReference type="KEGG" id="vg:29068929"/>
<evidence type="ECO:0000256" key="1">
    <source>
        <dbReference type="ARBA" id="ARBA00022801"/>
    </source>
</evidence>
<accession>A0A1B3AZX0</accession>